<proteinExistence type="inferred from homology"/>
<keyword evidence="8" id="KW-0472">Membrane</keyword>
<dbReference type="InterPro" id="IPR020904">
    <property type="entry name" value="Sc_DH/Rdtase_CS"/>
</dbReference>
<gene>
    <name evidence="14" type="ORF">MBRA1_003393</name>
</gene>
<dbReference type="Proteomes" id="UP001216638">
    <property type="component" value="Chromosome 4"/>
</dbReference>
<dbReference type="GO" id="GO:0052650">
    <property type="term" value="F:all-trans-retinol dehydrogenase (NADP+) activity"/>
    <property type="evidence" value="ECO:0007669"/>
    <property type="project" value="UniProtKB-ARBA"/>
</dbReference>
<dbReference type="PROSITE" id="PS00061">
    <property type="entry name" value="ADH_SHORT"/>
    <property type="match status" value="1"/>
</dbReference>
<evidence type="ECO:0000256" key="7">
    <source>
        <dbReference type="ARBA" id="ARBA00023098"/>
    </source>
</evidence>
<sequence>MSGAQEDTIGRASERICQHMNRDHDDAVAHLAMFHARLPRLPPWARMESIDRTGMRIRYAPPSLTGPVTDEHALPVQTIAFDPPLQGTTDTRKRLVAMSEASQAANAQFARAKHARDFWGEYNLETLLEHADRILMHRATLGALLAVACALARTPVPPPPDARAPWLAQGVYGMHRAVHLAAAPLWLLLVPLAAVLAVRAVGWLSRTWTNAAPVPTAPGRLAAWAWTTLTTPTLPRLDRHAWNRETAVITGGARGLGAELALRLAQKGARVITLDVAKTTVKHPNLVAYHCDISRQNEVLSVTRNILYRHGAPTILINNAAVRNGHPLLDTPVGDIARVLDTNTMAHFWTLKEFLPSMVEQQRGHIVTVSSMMGQTGVAQMIDYVASKHALVGLHESLRFELDAIYRTPLVRTTLVTTGHLQETSMFSGIQYNAFARFLAPPVSTAKVAQAVLDALECQESRIVAIPWYAAWTPFLRILPSFVRDGIQALLGANHSMTTAPKPPREGERTPEPAT</sequence>
<dbReference type="InterPro" id="IPR036291">
    <property type="entry name" value="NAD(P)-bd_dom_sf"/>
</dbReference>
<reference evidence="14" key="1">
    <citation type="submission" date="2023-03" db="EMBL/GenBank/DDBJ databases">
        <title>Mating type loci evolution in Malassezia.</title>
        <authorList>
            <person name="Coelho M.A."/>
        </authorList>
    </citation>
    <scope>NUCLEOTIDE SEQUENCE</scope>
    <source>
        <strain evidence="14">CBS 14135</strain>
    </source>
</reference>
<evidence type="ECO:0000313" key="14">
    <source>
        <dbReference type="EMBL" id="WFC96731.1"/>
    </source>
</evidence>
<dbReference type="FunFam" id="3.40.50.720:FF:000131">
    <property type="entry name" value="Short-chain dehydrogenase/reductase 3"/>
    <property type="match status" value="1"/>
</dbReference>
<evidence type="ECO:0000313" key="15">
    <source>
        <dbReference type="Proteomes" id="UP001216638"/>
    </source>
</evidence>
<name>A0AAF0DXF6_9BASI</name>
<evidence type="ECO:0000256" key="3">
    <source>
        <dbReference type="ARBA" id="ARBA00022692"/>
    </source>
</evidence>
<evidence type="ECO:0000256" key="8">
    <source>
        <dbReference type="ARBA" id="ARBA00023136"/>
    </source>
</evidence>
<comment type="function">
    <text evidence="9">Catalyzes the reduction of all-trans-retinal to all-trans-retinol in the presence of NADPH.</text>
</comment>
<dbReference type="GO" id="GO:0016020">
    <property type="term" value="C:membrane"/>
    <property type="evidence" value="ECO:0007669"/>
    <property type="project" value="UniProtKB-SubCell"/>
</dbReference>
<feature type="compositionally biased region" description="Basic and acidic residues" evidence="12">
    <location>
        <begin position="503"/>
        <end position="515"/>
    </location>
</feature>
<keyword evidence="4" id="KW-0521">NADP</keyword>
<dbReference type="CDD" id="cd05339">
    <property type="entry name" value="17beta-HSDXI-like_SDR_c"/>
    <property type="match status" value="1"/>
</dbReference>
<dbReference type="SUPFAM" id="SSF51735">
    <property type="entry name" value="NAD(P)-binding Rossmann-fold domains"/>
    <property type="match status" value="1"/>
</dbReference>
<dbReference type="PANTHER" id="PTHR24322">
    <property type="entry name" value="PKSB"/>
    <property type="match status" value="1"/>
</dbReference>
<dbReference type="InterPro" id="IPR019595">
    <property type="entry name" value="DUF2470"/>
</dbReference>
<evidence type="ECO:0000256" key="2">
    <source>
        <dbReference type="ARBA" id="ARBA00006484"/>
    </source>
</evidence>
<dbReference type="Gene3D" id="3.20.180.10">
    <property type="entry name" value="PNP-oxidase-like"/>
    <property type="match status" value="1"/>
</dbReference>
<dbReference type="Gene3D" id="3.40.50.720">
    <property type="entry name" value="NAD(P)-binding Rossmann-like Domain"/>
    <property type="match status" value="1"/>
</dbReference>
<dbReference type="AlphaFoldDB" id="A0AAF0DXF6"/>
<evidence type="ECO:0000256" key="6">
    <source>
        <dbReference type="ARBA" id="ARBA00023002"/>
    </source>
</evidence>
<dbReference type="EMBL" id="CP119954">
    <property type="protein sequence ID" value="WFC96731.1"/>
    <property type="molecule type" value="Genomic_DNA"/>
</dbReference>
<protein>
    <recommendedName>
        <fullName evidence="10">Short-chain dehydrogenase/reductase 3</fullName>
    </recommendedName>
    <alternativeName>
        <fullName evidence="11">Retinal short-chain dehydrogenase/reductase 1</fullName>
    </alternativeName>
</protein>
<keyword evidence="15" id="KW-1185">Reference proteome</keyword>
<evidence type="ECO:0000256" key="12">
    <source>
        <dbReference type="SAM" id="MobiDB-lite"/>
    </source>
</evidence>
<keyword evidence="7" id="KW-0443">Lipid metabolism</keyword>
<evidence type="ECO:0000256" key="9">
    <source>
        <dbReference type="ARBA" id="ARBA00059620"/>
    </source>
</evidence>
<comment type="similarity">
    <text evidence="2">Belongs to the short-chain dehydrogenases/reductases (SDR) family.</text>
</comment>
<dbReference type="Pfam" id="PF00106">
    <property type="entry name" value="adh_short"/>
    <property type="match status" value="1"/>
</dbReference>
<dbReference type="PRINTS" id="PR00081">
    <property type="entry name" value="GDHRDH"/>
</dbReference>
<dbReference type="InterPro" id="IPR002347">
    <property type="entry name" value="SDR_fam"/>
</dbReference>
<comment type="subcellular location">
    <subcellularLocation>
        <location evidence="1">Membrane</location>
        <topology evidence="1">Multi-pass membrane protein</topology>
    </subcellularLocation>
</comment>
<dbReference type="InterPro" id="IPR037119">
    <property type="entry name" value="Haem_oxidase_HugZ-like_sf"/>
</dbReference>
<accession>A0AAF0DXF6</accession>
<feature type="domain" description="Ketoreductase" evidence="13">
    <location>
        <begin position="245"/>
        <end position="408"/>
    </location>
</feature>
<keyword evidence="5" id="KW-1133">Transmembrane helix</keyword>
<dbReference type="PRINTS" id="PR00080">
    <property type="entry name" value="SDRFAMILY"/>
</dbReference>
<dbReference type="SMART" id="SM00822">
    <property type="entry name" value="PKS_KR"/>
    <property type="match status" value="1"/>
</dbReference>
<dbReference type="Pfam" id="PF10615">
    <property type="entry name" value="DUF2470"/>
    <property type="match status" value="1"/>
</dbReference>
<evidence type="ECO:0000256" key="10">
    <source>
        <dbReference type="ARBA" id="ARBA00068717"/>
    </source>
</evidence>
<organism evidence="14 15">
    <name type="scientific">Malassezia brasiliensis</name>
    <dbReference type="NCBI Taxonomy" id="1821822"/>
    <lineage>
        <taxon>Eukaryota</taxon>
        <taxon>Fungi</taxon>
        <taxon>Dikarya</taxon>
        <taxon>Basidiomycota</taxon>
        <taxon>Ustilaginomycotina</taxon>
        <taxon>Malasseziomycetes</taxon>
        <taxon>Malasseziales</taxon>
        <taxon>Malasseziaceae</taxon>
        <taxon>Malassezia</taxon>
    </lineage>
</organism>
<dbReference type="SUPFAM" id="SSF50475">
    <property type="entry name" value="FMN-binding split barrel"/>
    <property type="match status" value="1"/>
</dbReference>
<keyword evidence="3" id="KW-0812">Transmembrane</keyword>
<evidence type="ECO:0000259" key="13">
    <source>
        <dbReference type="SMART" id="SM00822"/>
    </source>
</evidence>
<evidence type="ECO:0000256" key="5">
    <source>
        <dbReference type="ARBA" id="ARBA00022989"/>
    </source>
</evidence>
<feature type="region of interest" description="Disordered" evidence="12">
    <location>
        <begin position="494"/>
        <end position="515"/>
    </location>
</feature>
<keyword evidence="6" id="KW-0560">Oxidoreductase</keyword>
<evidence type="ECO:0000256" key="4">
    <source>
        <dbReference type="ARBA" id="ARBA00022857"/>
    </source>
</evidence>
<evidence type="ECO:0000256" key="11">
    <source>
        <dbReference type="ARBA" id="ARBA00082544"/>
    </source>
</evidence>
<evidence type="ECO:0000256" key="1">
    <source>
        <dbReference type="ARBA" id="ARBA00004141"/>
    </source>
</evidence>
<dbReference type="InterPro" id="IPR057326">
    <property type="entry name" value="KR_dom"/>
</dbReference>
<dbReference type="PANTHER" id="PTHR24322:SF736">
    <property type="entry name" value="RETINOL DEHYDROGENASE 10"/>
    <property type="match status" value="1"/>
</dbReference>